<dbReference type="Pfam" id="PF01553">
    <property type="entry name" value="Acyltransferase"/>
    <property type="match status" value="1"/>
</dbReference>
<evidence type="ECO:0000313" key="5">
    <source>
        <dbReference type="EMBL" id="PIB76330.1"/>
    </source>
</evidence>
<dbReference type="SUPFAM" id="SSF69593">
    <property type="entry name" value="Glycerol-3-phosphate (1)-acyltransferase"/>
    <property type="match status" value="1"/>
</dbReference>
<evidence type="ECO:0000259" key="4">
    <source>
        <dbReference type="SMART" id="SM00563"/>
    </source>
</evidence>
<sequence length="251" mass="27411">MEPFYRTLEVACRAALRVNGDRLTVVGVENIPATGGAVVAINHTSYVDWMPAGLAMTSIRRRLRFMIKAEVGDIRAGAFVIRHTKLIPVDRSRGGQAYAEAVRELRAGELVAVYPEATISRSFELKEFKSGAARMALEANVPIVPMIVWGAHRIWTKGHPRRIGHRKIPLSVAVGPPLNPVGTVRELDDRLHDEMSALLDSVQRGYPHPAGAPWVPARLGGSAPTPEQARALDAAEAAERAARRQRQEGAQ</sequence>
<dbReference type="GO" id="GO:0005886">
    <property type="term" value="C:plasma membrane"/>
    <property type="evidence" value="ECO:0007669"/>
    <property type="project" value="TreeGrafter"/>
</dbReference>
<evidence type="ECO:0000256" key="2">
    <source>
        <dbReference type="ARBA" id="ARBA00023315"/>
    </source>
</evidence>
<evidence type="ECO:0000256" key="1">
    <source>
        <dbReference type="ARBA" id="ARBA00022679"/>
    </source>
</evidence>
<name>A0A2G5PE17_9MYCO</name>
<reference evidence="5 6" key="1">
    <citation type="journal article" date="2017" name="Infect. Genet. Evol.">
        <title>The new phylogeny of the genus Mycobacterium: The old and the news.</title>
        <authorList>
            <person name="Tortoli E."/>
            <person name="Fedrizzi T."/>
            <person name="Meehan C.J."/>
            <person name="Trovato A."/>
            <person name="Grottola A."/>
            <person name="Giacobazzi E."/>
            <person name="Serpini G.F."/>
            <person name="Tagliazucchi S."/>
            <person name="Fabio A."/>
            <person name="Bettua C."/>
            <person name="Bertorelli R."/>
            <person name="Frascaro F."/>
            <person name="De Sanctis V."/>
            <person name="Pecorari M."/>
            <person name="Jousson O."/>
            <person name="Segata N."/>
            <person name="Cirillo D.M."/>
        </authorList>
    </citation>
    <scope>NUCLEOTIDE SEQUENCE [LARGE SCALE GENOMIC DNA]</scope>
    <source>
        <strain evidence="5 6">CIP1034565</strain>
    </source>
</reference>
<feature type="region of interest" description="Disordered" evidence="3">
    <location>
        <begin position="213"/>
        <end position="251"/>
    </location>
</feature>
<protein>
    <submittedName>
        <fullName evidence="5">1-acyl-sn-glycerol-3-phosphate acyltransferase</fullName>
    </submittedName>
</protein>
<evidence type="ECO:0000313" key="6">
    <source>
        <dbReference type="Proteomes" id="UP000230551"/>
    </source>
</evidence>
<dbReference type="CDD" id="cd07989">
    <property type="entry name" value="LPLAT_AGPAT-like"/>
    <property type="match status" value="1"/>
</dbReference>
<dbReference type="Proteomes" id="UP000230551">
    <property type="component" value="Unassembled WGS sequence"/>
</dbReference>
<accession>A0A2G5PE17</accession>
<dbReference type="GO" id="GO:0006654">
    <property type="term" value="P:phosphatidic acid biosynthetic process"/>
    <property type="evidence" value="ECO:0007669"/>
    <property type="project" value="TreeGrafter"/>
</dbReference>
<dbReference type="SMART" id="SM00563">
    <property type="entry name" value="PlsC"/>
    <property type="match status" value="1"/>
</dbReference>
<dbReference type="EMBL" id="PDCN02000005">
    <property type="protein sequence ID" value="PIB76330.1"/>
    <property type="molecule type" value="Genomic_DNA"/>
</dbReference>
<keyword evidence="1 5" id="KW-0808">Transferase</keyword>
<keyword evidence="2 5" id="KW-0012">Acyltransferase</keyword>
<dbReference type="RefSeq" id="WP_090587277.1">
    <property type="nucleotide sequence ID" value="NZ_CP104302.1"/>
</dbReference>
<feature type="compositionally biased region" description="Basic and acidic residues" evidence="3">
    <location>
        <begin position="237"/>
        <end position="251"/>
    </location>
</feature>
<keyword evidence="6" id="KW-1185">Reference proteome</keyword>
<dbReference type="PANTHER" id="PTHR10434:SF55">
    <property type="entry name" value="POSSIBLE ACYLTRANSFERASE"/>
    <property type="match status" value="1"/>
</dbReference>
<dbReference type="InterPro" id="IPR002123">
    <property type="entry name" value="Plipid/glycerol_acylTrfase"/>
</dbReference>
<dbReference type="GO" id="GO:0003841">
    <property type="term" value="F:1-acylglycerol-3-phosphate O-acyltransferase activity"/>
    <property type="evidence" value="ECO:0007669"/>
    <property type="project" value="TreeGrafter"/>
</dbReference>
<dbReference type="AlphaFoldDB" id="A0A2G5PE17"/>
<feature type="domain" description="Phospholipid/glycerol acyltransferase" evidence="4">
    <location>
        <begin position="37"/>
        <end position="151"/>
    </location>
</feature>
<gene>
    <name evidence="5" type="ORF">CQY22_006340</name>
</gene>
<proteinExistence type="predicted"/>
<organism evidence="5 6">
    <name type="scientific">Mycolicibacterium brumae</name>
    <dbReference type="NCBI Taxonomy" id="85968"/>
    <lineage>
        <taxon>Bacteria</taxon>
        <taxon>Bacillati</taxon>
        <taxon>Actinomycetota</taxon>
        <taxon>Actinomycetes</taxon>
        <taxon>Mycobacteriales</taxon>
        <taxon>Mycobacteriaceae</taxon>
        <taxon>Mycolicibacterium</taxon>
    </lineage>
</organism>
<dbReference type="OrthoDB" id="3210041at2"/>
<comment type="caution">
    <text evidence="5">The sequence shown here is derived from an EMBL/GenBank/DDBJ whole genome shotgun (WGS) entry which is preliminary data.</text>
</comment>
<dbReference type="STRING" id="85968.GCA_900073015_01155"/>
<dbReference type="PANTHER" id="PTHR10434">
    <property type="entry name" value="1-ACYL-SN-GLYCEROL-3-PHOSPHATE ACYLTRANSFERASE"/>
    <property type="match status" value="1"/>
</dbReference>
<evidence type="ECO:0000256" key="3">
    <source>
        <dbReference type="SAM" id="MobiDB-lite"/>
    </source>
</evidence>